<evidence type="ECO:0000313" key="8">
    <source>
        <dbReference type="Proteomes" id="UP000323917"/>
    </source>
</evidence>
<dbReference type="NCBIfam" id="TIGR02989">
    <property type="entry name" value="Sig-70_gvs1"/>
    <property type="match status" value="1"/>
</dbReference>
<dbReference type="KEGG" id="bgok:Pr1d_16090"/>
<proteinExistence type="inferred from homology"/>
<keyword evidence="2" id="KW-0805">Transcription regulation</keyword>
<dbReference type="InterPro" id="IPR013324">
    <property type="entry name" value="RNA_pol_sigma_r3/r4-like"/>
</dbReference>
<dbReference type="InterPro" id="IPR013249">
    <property type="entry name" value="RNA_pol_sigma70_r4_t2"/>
</dbReference>
<dbReference type="InterPro" id="IPR013325">
    <property type="entry name" value="RNA_pol_sigma_r2"/>
</dbReference>
<dbReference type="InterPro" id="IPR036388">
    <property type="entry name" value="WH-like_DNA-bd_sf"/>
</dbReference>
<protein>
    <submittedName>
        <fullName evidence="7">RNA polymerase sigma factor</fullName>
    </submittedName>
</protein>
<feature type="domain" description="RNA polymerase sigma factor 70 region 4 type 2" evidence="6">
    <location>
        <begin position="112"/>
        <end position="163"/>
    </location>
</feature>
<name>A0A5B9Q5J7_9BACT</name>
<organism evidence="7 8">
    <name type="scientific">Bythopirellula goksoeyrii</name>
    <dbReference type="NCBI Taxonomy" id="1400387"/>
    <lineage>
        <taxon>Bacteria</taxon>
        <taxon>Pseudomonadati</taxon>
        <taxon>Planctomycetota</taxon>
        <taxon>Planctomycetia</taxon>
        <taxon>Pirellulales</taxon>
        <taxon>Lacipirellulaceae</taxon>
        <taxon>Bythopirellula</taxon>
    </lineage>
</organism>
<dbReference type="EMBL" id="CP042913">
    <property type="protein sequence ID" value="QEG34334.1"/>
    <property type="molecule type" value="Genomic_DNA"/>
</dbReference>
<dbReference type="GO" id="GO:0006352">
    <property type="term" value="P:DNA-templated transcription initiation"/>
    <property type="evidence" value="ECO:0007669"/>
    <property type="project" value="InterPro"/>
</dbReference>
<dbReference type="PANTHER" id="PTHR43133">
    <property type="entry name" value="RNA POLYMERASE ECF-TYPE SIGMA FACTO"/>
    <property type="match status" value="1"/>
</dbReference>
<dbReference type="Gene3D" id="1.10.1740.10">
    <property type="match status" value="1"/>
</dbReference>
<dbReference type="NCBIfam" id="TIGR02937">
    <property type="entry name" value="sigma70-ECF"/>
    <property type="match status" value="1"/>
</dbReference>
<feature type="domain" description="RNA polymerase sigma-70 region 2" evidence="5">
    <location>
        <begin position="12"/>
        <end position="80"/>
    </location>
</feature>
<evidence type="ECO:0000259" key="6">
    <source>
        <dbReference type="Pfam" id="PF08281"/>
    </source>
</evidence>
<keyword evidence="8" id="KW-1185">Reference proteome</keyword>
<evidence type="ECO:0000256" key="3">
    <source>
        <dbReference type="ARBA" id="ARBA00023082"/>
    </source>
</evidence>
<evidence type="ECO:0000256" key="1">
    <source>
        <dbReference type="ARBA" id="ARBA00010641"/>
    </source>
</evidence>
<evidence type="ECO:0000256" key="4">
    <source>
        <dbReference type="ARBA" id="ARBA00023163"/>
    </source>
</evidence>
<sequence length="173" mass="20219">MDASSAEEFVRLFSKSQHRILGFIHTLVPNLPEAEDVLQETSVILWKKWPEFQRDRDFVKWACGIARFEVFRILRQNKRTALYISESVLDQIADIALEDSKNNDRFEDTGTALSACLQELPESYQQIVNFRYQYNKTVQQIAKECGRPKSTVHDLLGKIRSRLLRCIRRRLSA</sequence>
<dbReference type="InterPro" id="IPR014284">
    <property type="entry name" value="RNA_pol_sigma-70_dom"/>
</dbReference>
<dbReference type="Gene3D" id="1.10.10.10">
    <property type="entry name" value="Winged helix-like DNA-binding domain superfamily/Winged helix DNA-binding domain"/>
    <property type="match status" value="1"/>
</dbReference>
<dbReference type="Proteomes" id="UP000323917">
    <property type="component" value="Chromosome"/>
</dbReference>
<dbReference type="SUPFAM" id="SSF88946">
    <property type="entry name" value="Sigma2 domain of RNA polymerase sigma factors"/>
    <property type="match status" value="1"/>
</dbReference>
<dbReference type="GO" id="GO:0016987">
    <property type="term" value="F:sigma factor activity"/>
    <property type="evidence" value="ECO:0007669"/>
    <property type="project" value="UniProtKB-KW"/>
</dbReference>
<dbReference type="RefSeq" id="WP_390622084.1">
    <property type="nucleotide sequence ID" value="NZ_CP042913.1"/>
</dbReference>
<dbReference type="Pfam" id="PF04542">
    <property type="entry name" value="Sigma70_r2"/>
    <property type="match status" value="1"/>
</dbReference>
<dbReference type="InterPro" id="IPR039425">
    <property type="entry name" value="RNA_pol_sigma-70-like"/>
</dbReference>
<evidence type="ECO:0000259" key="5">
    <source>
        <dbReference type="Pfam" id="PF04542"/>
    </source>
</evidence>
<accession>A0A5B9Q5J7</accession>
<gene>
    <name evidence="7" type="ORF">Pr1d_16090</name>
</gene>
<dbReference type="InterPro" id="IPR007627">
    <property type="entry name" value="RNA_pol_sigma70_r2"/>
</dbReference>
<dbReference type="GO" id="GO:0003677">
    <property type="term" value="F:DNA binding"/>
    <property type="evidence" value="ECO:0007669"/>
    <property type="project" value="InterPro"/>
</dbReference>
<comment type="similarity">
    <text evidence="1">Belongs to the sigma-70 factor family. ECF subfamily.</text>
</comment>
<dbReference type="PANTHER" id="PTHR43133:SF51">
    <property type="entry name" value="RNA POLYMERASE SIGMA FACTOR"/>
    <property type="match status" value="1"/>
</dbReference>
<keyword evidence="4" id="KW-0804">Transcription</keyword>
<evidence type="ECO:0000313" key="7">
    <source>
        <dbReference type="EMBL" id="QEG34334.1"/>
    </source>
</evidence>
<dbReference type="SUPFAM" id="SSF88659">
    <property type="entry name" value="Sigma3 and sigma4 domains of RNA polymerase sigma factors"/>
    <property type="match status" value="1"/>
</dbReference>
<evidence type="ECO:0000256" key="2">
    <source>
        <dbReference type="ARBA" id="ARBA00023015"/>
    </source>
</evidence>
<dbReference type="AlphaFoldDB" id="A0A5B9Q5J7"/>
<reference evidence="7 8" key="1">
    <citation type="submission" date="2019-08" db="EMBL/GenBank/DDBJ databases">
        <title>Deep-cultivation of Planctomycetes and their phenomic and genomic characterization uncovers novel biology.</title>
        <authorList>
            <person name="Wiegand S."/>
            <person name="Jogler M."/>
            <person name="Boedeker C."/>
            <person name="Pinto D."/>
            <person name="Vollmers J."/>
            <person name="Rivas-Marin E."/>
            <person name="Kohn T."/>
            <person name="Peeters S.H."/>
            <person name="Heuer A."/>
            <person name="Rast P."/>
            <person name="Oberbeckmann S."/>
            <person name="Bunk B."/>
            <person name="Jeske O."/>
            <person name="Meyerdierks A."/>
            <person name="Storesund J.E."/>
            <person name="Kallscheuer N."/>
            <person name="Luecker S."/>
            <person name="Lage O.M."/>
            <person name="Pohl T."/>
            <person name="Merkel B.J."/>
            <person name="Hornburger P."/>
            <person name="Mueller R.-W."/>
            <person name="Bruemmer F."/>
            <person name="Labrenz M."/>
            <person name="Spormann A.M."/>
            <person name="Op den Camp H."/>
            <person name="Overmann J."/>
            <person name="Amann R."/>
            <person name="Jetten M.S.M."/>
            <person name="Mascher T."/>
            <person name="Medema M.H."/>
            <person name="Devos D.P."/>
            <person name="Kaster A.-K."/>
            <person name="Ovreas L."/>
            <person name="Rohde M."/>
            <person name="Galperin M.Y."/>
            <person name="Jogler C."/>
        </authorList>
    </citation>
    <scope>NUCLEOTIDE SEQUENCE [LARGE SCALE GENOMIC DNA]</scope>
    <source>
        <strain evidence="7 8">Pr1d</strain>
    </source>
</reference>
<dbReference type="Pfam" id="PF08281">
    <property type="entry name" value="Sigma70_r4_2"/>
    <property type="match status" value="1"/>
</dbReference>
<dbReference type="InterPro" id="IPR014331">
    <property type="entry name" value="RNA_pol_sigma70_ECF_RHOBA"/>
</dbReference>
<keyword evidence="3" id="KW-0731">Sigma factor</keyword>